<dbReference type="RefSeq" id="WP_121376479.1">
    <property type="nucleotide sequence ID" value="NZ_RBLC01000002.1"/>
</dbReference>
<evidence type="ECO:0000313" key="5">
    <source>
        <dbReference type="EMBL" id="RKS23265.1"/>
    </source>
</evidence>
<dbReference type="PRINTS" id="PR00081">
    <property type="entry name" value="GDHRDH"/>
</dbReference>
<evidence type="ECO:0000256" key="2">
    <source>
        <dbReference type="ARBA" id="ARBA00022857"/>
    </source>
</evidence>
<dbReference type="PANTHER" id="PTHR43490">
    <property type="entry name" value="(+)-NEOMENTHOL DEHYDROGENASE"/>
    <property type="match status" value="1"/>
</dbReference>
<accession>A0A495MDC7</accession>
<dbReference type="InterPro" id="IPR002347">
    <property type="entry name" value="SDR_fam"/>
</dbReference>
<evidence type="ECO:0000313" key="6">
    <source>
        <dbReference type="Proteomes" id="UP000277579"/>
    </source>
</evidence>
<reference evidence="5 6" key="1">
    <citation type="submission" date="2018-10" db="EMBL/GenBank/DDBJ databases">
        <title>Genomic Encyclopedia of Archaeal and Bacterial Type Strains, Phase II (KMG-II): from individual species to whole genera.</title>
        <authorList>
            <person name="Goeker M."/>
        </authorList>
    </citation>
    <scope>NUCLEOTIDE SEQUENCE [LARGE SCALE GENOMIC DNA]</scope>
    <source>
        <strain evidence="5 6">DSM 29537</strain>
    </source>
</reference>
<dbReference type="PANTHER" id="PTHR43490:SF99">
    <property type="entry name" value="SHORT-CHAIN DEHYDROGENASE_REDUCTASE"/>
    <property type="match status" value="1"/>
</dbReference>
<sequence length="253" mass="27550">MKKALITGANKGIGFEAARQLLQKGFYVYLGSRNLESGLQAVDKLKSEGLSNAEAIQMDVASDESVKKARLAIGSKTDVLDVLINNAGITGVKLQEDGSFIPQTATDTSVDIFKEVYETNVYGVIRVTQAFLDLLKKSDEPRIVMVSSSQGSITLHSDPSYKYYNHKGAVYLSSKSALNMYTVNLAYELGDTNFKINAVSPGFTKTDLNYNRGTGTVEDAGKRIVKYALIGNDGVTGKFFCEETNPETGEIPW</sequence>
<evidence type="ECO:0000256" key="1">
    <source>
        <dbReference type="ARBA" id="ARBA00006484"/>
    </source>
</evidence>
<proteinExistence type="inferred from homology"/>
<keyword evidence="3" id="KW-0560">Oxidoreductase</keyword>
<dbReference type="Proteomes" id="UP000277579">
    <property type="component" value="Unassembled WGS sequence"/>
</dbReference>
<gene>
    <name evidence="5" type="ORF">CLV94_2172</name>
</gene>
<dbReference type="EMBL" id="RBLC01000002">
    <property type="protein sequence ID" value="RKS23265.1"/>
    <property type="molecule type" value="Genomic_DNA"/>
</dbReference>
<dbReference type="Gene3D" id="3.40.50.720">
    <property type="entry name" value="NAD(P)-binding Rossmann-like Domain"/>
    <property type="match status" value="1"/>
</dbReference>
<dbReference type="Pfam" id="PF00106">
    <property type="entry name" value="adh_short"/>
    <property type="match status" value="1"/>
</dbReference>
<keyword evidence="6" id="KW-1185">Reference proteome</keyword>
<protein>
    <submittedName>
        <fullName evidence="5">NAD(P)-dependent dehydrogenase (Short-subunit alcohol dehydrogenase family)</fullName>
    </submittedName>
</protein>
<comment type="caution">
    <text evidence="5">The sequence shown here is derived from an EMBL/GenBank/DDBJ whole genome shotgun (WGS) entry which is preliminary data.</text>
</comment>
<dbReference type="AlphaFoldDB" id="A0A495MDC7"/>
<organism evidence="5 6">
    <name type="scientific">Flavobacterium endophyticum</name>
    <dbReference type="NCBI Taxonomy" id="1540163"/>
    <lineage>
        <taxon>Bacteria</taxon>
        <taxon>Pseudomonadati</taxon>
        <taxon>Bacteroidota</taxon>
        <taxon>Flavobacteriia</taxon>
        <taxon>Flavobacteriales</taxon>
        <taxon>Flavobacteriaceae</taxon>
        <taxon>Flavobacterium</taxon>
    </lineage>
</organism>
<keyword evidence="2" id="KW-0521">NADP</keyword>
<dbReference type="InterPro" id="IPR036291">
    <property type="entry name" value="NAD(P)-bd_dom_sf"/>
</dbReference>
<name>A0A495MDC7_9FLAO</name>
<evidence type="ECO:0000256" key="3">
    <source>
        <dbReference type="ARBA" id="ARBA00023002"/>
    </source>
</evidence>
<dbReference type="SUPFAM" id="SSF51735">
    <property type="entry name" value="NAD(P)-binding Rossmann-fold domains"/>
    <property type="match status" value="1"/>
</dbReference>
<dbReference type="InterPro" id="IPR045313">
    <property type="entry name" value="CBR1-like"/>
</dbReference>
<dbReference type="OrthoDB" id="5786478at2"/>
<evidence type="ECO:0000256" key="4">
    <source>
        <dbReference type="RuleBase" id="RU000363"/>
    </source>
</evidence>
<dbReference type="PRINTS" id="PR00080">
    <property type="entry name" value="SDRFAMILY"/>
</dbReference>
<dbReference type="GO" id="GO:0016616">
    <property type="term" value="F:oxidoreductase activity, acting on the CH-OH group of donors, NAD or NADP as acceptor"/>
    <property type="evidence" value="ECO:0007669"/>
    <property type="project" value="InterPro"/>
</dbReference>
<dbReference type="CDD" id="cd05324">
    <property type="entry name" value="carb_red_PTCR-like_SDR_c"/>
    <property type="match status" value="1"/>
</dbReference>
<comment type="similarity">
    <text evidence="1 4">Belongs to the short-chain dehydrogenases/reductases (SDR) family.</text>
</comment>